<evidence type="ECO:0000256" key="3">
    <source>
        <dbReference type="ARBA" id="ARBA00022452"/>
    </source>
</evidence>
<comment type="subcellular location">
    <subcellularLocation>
        <location evidence="1 10">Cell outer membrane</location>
        <topology evidence="1 10">Multi-pass membrane protein</topology>
    </subcellularLocation>
</comment>
<evidence type="ECO:0000256" key="4">
    <source>
        <dbReference type="ARBA" id="ARBA00022692"/>
    </source>
</evidence>
<dbReference type="PROSITE" id="PS52016">
    <property type="entry name" value="TONB_DEPENDENT_REC_3"/>
    <property type="match status" value="1"/>
</dbReference>
<keyword evidence="8" id="KW-0675">Receptor</keyword>
<feature type="chain" id="PRO_5017404404" evidence="13">
    <location>
        <begin position="21"/>
        <end position="1029"/>
    </location>
</feature>
<comment type="caution">
    <text evidence="16">The sequence shown here is derived from an EMBL/GenBank/DDBJ whole genome shotgun (WGS) entry which is preliminary data.</text>
</comment>
<evidence type="ECO:0000256" key="13">
    <source>
        <dbReference type="SAM" id="SignalP"/>
    </source>
</evidence>
<dbReference type="InterPro" id="IPR036942">
    <property type="entry name" value="Beta-barrel_TonB_sf"/>
</dbReference>
<name>A0A3B0C901_9FLAO</name>
<keyword evidence="9 10" id="KW-0998">Cell outer membrane</keyword>
<dbReference type="GO" id="GO:0044718">
    <property type="term" value="P:siderophore transmembrane transport"/>
    <property type="evidence" value="ECO:0007669"/>
    <property type="project" value="TreeGrafter"/>
</dbReference>
<dbReference type="InterPro" id="IPR023996">
    <property type="entry name" value="TonB-dep_OMP_SusC/RagA"/>
</dbReference>
<dbReference type="InterPro" id="IPR012910">
    <property type="entry name" value="Plug_dom"/>
</dbReference>
<evidence type="ECO:0000313" key="16">
    <source>
        <dbReference type="EMBL" id="RKN80844.1"/>
    </source>
</evidence>
<dbReference type="GO" id="GO:0015344">
    <property type="term" value="F:siderophore uptake transmembrane transporter activity"/>
    <property type="evidence" value="ECO:0007669"/>
    <property type="project" value="TreeGrafter"/>
</dbReference>
<dbReference type="SUPFAM" id="SSF49464">
    <property type="entry name" value="Carboxypeptidase regulatory domain-like"/>
    <property type="match status" value="1"/>
</dbReference>
<dbReference type="Pfam" id="PF13715">
    <property type="entry name" value="CarbopepD_reg_2"/>
    <property type="match status" value="1"/>
</dbReference>
<dbReference type="AlphaFoldDB" id="A0A3B0C901"/>
<evidence type="ECO:0000256" key="8">
    <source>
        <dbReference type="ARBA" id="ARBA00023170"/>
    </source>
</evidence>
<evidence type="ECO:0000256" key="12">
    <source>
        <dbReference type="SAM" id="MobiDB-lite"/>
    </source>
</evidence>
<dbReference type="InterPro" id="IPR008969">
    <property type="entry name" value="CarboxyPept-like_regulatory"/>
</dbReference>
<evidence type="ECO:0000259" key="15">
    <source>
        <dbReference type="Pfam" id="PF07715"/>
    </source>
</evidence>
<evidence type="ECO:0000256" key="5">
    <source>
        <dbReference type="ARBA" id="ARBA00022729"/>
    </source>
</evidence>
<dbReference type="InterPro" id="IPR023997">
    <property type="entry name" value="TonB-dep_OMP_SusC/RagA_CS"/>
</dbReference>
<feature type="signal peptide" evidence="13">
    <location>
        <begin position="1"/>
        <end position="20"/>
    </location>
</feature>
<dbReference type="PANTHER" id="PTHR30069">
    <property type="entry name" value="TONB-DEPENDENT OUTER MEMBRANE RECEPTOR"/>
    <property type="match status" value="1"/>
</dbReference>
<reference evidence="16 17" key="1">
    <citation type="submission" date="2018-10" db="EMBL/GenBank/DDBJ databases">
        <title>Ulvibacterium marinum gen. nov., sp. nov., a novel marine bacterium of the family Flavobacteriaceae, isolated from a culture of the green alga Ulva prolifera.</title>
        <authorList>
            <person name="Zhang Z."/>
        </authorList>
    </citation>
    <scope>NUCLEOTIDE SEQUENCE [LARGE SCALE GENOMIC DNA]</scope>
    <source>
        <strain evidence="16 17">CCMM003</strain>
    </source>
</reference>
<dbReference type="InterPro" id="IPR039426">
    <property type="entry name" value="TonB-dep_rcpt-like"/>
</dbReference>
<dbReference type="FunFam" id="2.60.40.1120:FF:000003">
    <property type="entry name" value="Outer membrane protein Omp121"/>
    <property type="match status" value="1"/>
</dbReference>
<keyword evidence="2 10" id="KW-0813">Transport</keyword>
<dbReference type="Pfam" id="PF07715">
    <property type="entry name" value="Plug"/>
    <property type="match status" value="1"/>
</dbReference>
<dbReference type="NCBIfam" id="TIGR04056">
    <property type="entry name" value="OMP_RagA_SusC"/>
    <property type="match status" value="1"/>
</dbReference>
<dbReference type="InterPro" id="IPR000531">
    <property type="entry name" value="Beta-barrel_TonB"/>
</dbReference>
<keyword evidence="3 10" id="KW-1134">Transmembrane beta strand</keyword>
<keyword evidence="17" id="KW-1185">Reference proteome</keyword>
<sequence length="1029" mass="113674">MTRKLIVFLVLVLGAYPLLAQNKTVTGTVTDTSDGSPLPGVNVLVQGTTNGTQTDFDGNYTIEVAEGNVLVFSYIGMRAQSITVGSSNTVDVQMVVDENQLDEVVVTALGLERQSKSLSYSNQQVETEELTKARAINVTEGLSGKVAGLTVARSATGVGGGTRVLLRGIRSIDGSSQPLYVVDGILLNGDINNIPPDDIQEISILKGANAAALYGSRAQNGAIIITTKSGKGAREGVSATVGFTSQMSSPIHLLEFQNEYGQGAGGTYSPQATTSYGPRFDGSQVAHWSNDPNYPDFGGTYTYEAQPDNVEDFFRIGHEIATNVGVNVNSEKSNVFLGYTFTNAGGIIPGNDLNRHSITTRINSNITEKLQVDAKLNYIRDDFTNVLTPGESYDNPVRYLYKTPRNIRTQDFENFQFINEEGKLRQHYFLPQFNGGGNPYWVANNVKRPRLDERVLGLLSLKYDITDDLSILARSAIDRTSRSEDQLWYNDTYTVAQFGRYQKTASNQYDWNTDVLINYNKNITDDFKIDLNVGANQRVFERNQIRGNGTNFTIENFFALSNTQNPLATEQFDKFEVQSVYGLAEFSYKNAIFLNLTARNDWSSTLPEDNRSYFYPSVGLTTVVTDLVDLSSSPLSFLKLRANWAEVGNDTQSFRLSRRADIRFGSLDINPTQPNPDLRPETTESLELGFDARFLDNRLRLDFTYYKTNTFDQIFRTPTPVGSGVSEIFQNGGDIQNRGVEVVLGASIIDNPDFSWDLDLNFATYKTEVLEIAEGFDRLTITSDFIRDYVLVAGEEFGDTYSRGYQRDDQDRVIVDDTGLPLITPGRNEVKVANFNPDWTGGIRNSLRYKNFNFSALIDIRQGGTVTSFTEAILARDGVLDYTTEGRDGGLVFGDNFFGGETAVRQDGSPNTIAVTAEQFWNRVGGRNTPVGEAFVRDASNIRLRELVIGYTVPQSILSKTFFTSANISLVGRNLFFITNKAENFDPEVLTSVTNDPTSSNNGEISGGGREAFAPPTSRTFGVSLNFGF</sequence>
<evidence type="ECO:0000256" key="6">
    <source>
        <dbReference type="ARBA" id="ARBA00023077"/>
    </source>
</evidence>
<keyword evidence="6 11" id="KW-0798">TonB box</keyword>
<feature type="compositionally biased region" description="Polar residues" evidence="12">
    <location>
        <begin position="993"/>
        <end position="1004"/>
    </location>
</feature>
<feature type="domain" description="TonB-dependent receptor plug" evidence="15">
    <location>
        <begin position="117"/>
        <end position="222"/>
    </location>
</feature>
<dbReference type="Gene3D" id="2.170.130.10">
    <property type="entry name" value="TonB-dependent receptor, plug domain"/>
    <property type="match status" value="1"/>
</dbReference>
<evidence type="ECO:0000256" key="1">
    <source>
        <dbReference type="ARBA" id="ARBA00004571"/>
    </source>
</evidence>
<protein>
    <submittedName>
        <fullName evidence="16">SusC/RagA family TonB-linked outer membrane protein</fullName>
    </submittedName>
</protein>
<proteinExistence type="inferred from homology"/>
<gene>
    <name evidence="16" type="ORF">D7Z94_07730</name>
</gene>
<keyword evidence="4 10" id="KW-0812">Transmembrane</keyword>
<evidence type="ECO:0000256" key="9">
    <source>
        <dbReference type="ARBA" id="ARBA00023237"/>
    </source>
</evidence>
<keyword evidence="7 10" id="KW-0472">Membrane</keyword>
<evidence type="ECO:0000256" key="7">
    <source>
        <dbReference type="ARBA" id="ARBA00023136"/>
    </source>
</evidence>
<dbReference type="PANTHER" id="PTHR30069:SF29">
    <property type="entry name" value="HEMOGLOBIN AND HEMOGLOBIN-HAPTOGLOBIN-BINDING PROTEIN 1-RELATED"/>
    <property type="match status" value="1"/>
</dbReference>
<dbReference type="Gene3D" id="2.40.170.20">
    <property type="entry name" value="TonB-dependent receptor, beta-barrel domain"/>
    <property type="match status" value="1"/>
</dbReference>
<dbReference type="SUPFAM" id="SSF56935">
    <property type="entry name" value="Porins"/>
    <property type="match status" value="1"/>
</dbReference>
<dbReference type="OrthoDB" id="9768177at2"/>
<evidence type="ECO:0000256" key="10">
    <source>
        <dbReference type="PROSITE-ProRule" id="PRU01360"/>
    </source>
</evidence>
<dbReference type="Gene3D" id="2.60.40.1120">
    <property type="entry name" value="Carboxypeptidase-like, regulatory domain"/>
    <property type="match status" value="1"/>
</dbReference>
<feature type="region of interest" description="Disordered" evidence="12">
    <location>
        <begin position="993"/>
        <end position="1012"/>
    </location>
</feature>
<feature type="domain" description="TonB-dependent receptor-like beta-barrel" evidence="14">
    <location>
        <begin position="417"/>
        <end position="861"/>
    </location>
</feature>
<comment type="similarity">
    <text evidence="10 11">Belongs to the TonB-dependent receptor family.</text>
</comment>
<evidence type="ECO:0000256" key="2">
    <source>
        <dbReference type="ARBA" id="ARBA00022448"/>
    </source>
</evidence>
<dbReference type="RefSeq" id="WP_120711000.1">
    <property type="nucleotide sequence ID" value="NZ_RBCJ01000002.1"/>
</dbReference>
<dbReference type="EMBL" id="RBCJ01000002">
    <property type="protein sequence ID" value="RKN80844.1"/>
    <property type="molecule type" value="Genomic_DNA"/>
</dbReference>
<dbReference type="NCBIfam" id="TIGR04057">
    <property type="entry name" value="SusC_RagA_signa"/>
    <property type="match status" value="1"/>
</dbReference>
<dbReference type="Proteomes" id="UP000276603">
    <property type="component" value="Unassembled WGS sequence"/>
</dbReference>
<evidence type="ECO:0000259" key="14">
    <source>
        <dbReference type="Pfam" id="PF00593"/>
    </source>
</evidence>
<evidence type="ECO:0000256" key="11">
    <source>
        <dbReference type="RuleBase" id="RU003357"/>
    </source>
</evidence>
<accession>A0A3B0C901</accession>
<evidence type="ECO:0000313" key="17">
    <source>
        <dbReference type="Proteomes" id="UP000276603"/>
    </source>
</evidence>
<dbReference type="InterPro" id="IPR037066">
    <property type="entry name" value="Plug_dom_sf"/>
</dbReference>
<keyword evidence="5 13" id="KW-0732">Signal</keyword>
<dbReference type="GO" id="GO:0009279">
    <property type="term" value="C:cell outer membrane"/>
    <property type="evidence" value="ECO:0007669"/>
    <property type="project" value="UniProtKB-SubCell"/>
</dbReference>
<dbReference type="Pfam" id="PF00593">
    <property type="entry name" value="TonB_dep_Rec_b-barrel"/>
    <property type="match status" value="1"/>
</dbReference>
<organism evidence="16 17">
    <name type="scientific">Ulvibacterium marinum</name>
    <dbReference type="NCBI Taxonomy" id="2419782"/>
    <lineage>
        <taxon>Bacteria</taxon>
        <taxon>Pseudomonadati</taxon>
        <taxon>Bacteroidota</taxon>
        <taxon>Flavobacteriia</taxon>
        <taxon>Flavobacteriales</taxon>
        <taxon>Flavobacteriaceae</taxon>
        <taxon>Ulvibacterium</taxon>
    </lineage>
</organism>